<dbReference type="InterPro" id="IPR029062">
    <property type="entry name" value="Class_I_gatase-like"/>
</dbReference>
<dbReference type="InterPro" id="IPR011698">
    <property type="entry name" value="GATase_3"/>
</dbReference>
<dbReference type="EC" id="6.3.5.13" evidence="2"/>
<proteinExistence type="inferred from homology"/>
<comment type="pathway">
    <text evidence="2">Cell wall biogenesis; peptidoglycan biosynthesis.</text>
</comment>
<dbReference type="Proteomes" id="UP001431656">
    <property type="component" value="Chromosome"/>
</dbReference>
<keyword evidence="2" id="KW-0573">Peptidoglycan synthesis</keyword>
<keyword evidence="1 2" id="KW-0315">Glutamine amidotransferase</keyword>
<evidence type="ECO:0000313" key="5">
    <source>
        <dbReference type="Proteomes" id="UP001431656"/>
    </source>
</evidence>
<dbReference type="CDD" id="cd01750">
    <property type="entry name" value="GATase1_CobQ"/>
    <property type="match status" value="1"/>
</dbReference>
<protein>
    <recommendedName>
        <fullName evidence="2">Lipid II isoglutaminyl synthase (glutamine-hydrolyzing) subunit GatD</fullName>
        <ecNumber evidence="2">6.3.5.13</ecNumber>
    </recommendedName>
    <alternativeName>
        <fullName evidence="2">Lipid II isoglutaminyl synthase glutaminase subunit</fullName>
        <ecNumber evidence="2">3.5.1.2</ecNumber>
    </alternativeName>
</protein>
<dbReference type="EMBL" id="AP028056">
    <property type="protein sequence ID" value="BEH03080.1"/>
    <property type="molecule type" value="Genomic_DNA"/>
</dbReference>
<comment type="similarity">
    <text evidence="2">Belongs to the CobB/CobQ family. GatD subfamily.</text>
</comment>
<dbReference type="GO" id="GO:0140282">
    <property type="term" value="F:carbon-nitrogen ligase activity on lipid II"/>
    <property type="evidence" value="ECO:0007669"/>
    <property type="project" value="UniProtKB-UniRule"/>
</dbReference>
<dbReference type="PANTHER" id="PTHR21343:SF9">
    <property type="entry name" value="LIPID II ISOGLUTAMINYL SYNTHASE (GLUTAMINE-HYDROLYZING) SUBUNIT GATD"/>
    <property type="match status" value="1"/>
</dbReference>
<feature type="active site" description="Nucleophile" evidence="2">
    <location>
        <position position="91"/>
    </location>
</feature>
<dbReference type="HAMAP" id="MF_02213">
    <property type="entry name" value="Lipid_II_synth_GatD"/>
    <property type="match status" value="1"/>
</dbReference>
<dbReference type="GO" id="GO:0009252">
    <property type="term" value="P:peptidoglycan biosynthetic process"/>
    <property type="evidence" value="ECO:0007669"/>
    <property type="project" value="UniProtKB-UniRule"/>
</dbReference>
<dbReference type="KEGG" id="broo:brsh051_23610"/>
<comment type="subunit">
    <text evidence="2">Forms a heterodimer with MurT.</text>
</comment>
<dbReference type="PANTHER" id="PTHR21343">
    <property type="entry name" value="DETHIOBIOTIN SYNTHETASE"/>
    <property type="match status" value="1"/>
</dbReference>
<accession>A0AAN0KD30</accession>
<dbReference type="GO" id="GO:0009236">
    <property type="term" value="P:cobalamin biosynthetic process"/>
    <property type="evidence" value="ECO:0007669"/>
    <property type="project" value="InterPro"/>
</dbReference>
<feature type="domain" description="CobB/CobQ-like glutamine amidotransferase" evidence="3">
    <location>
        <begin position="4"/>
        <end position="199"/>
    </location>
</feature>
<gene>
    <name evidence="2" type="primary">gatD</name>
    <name evidence="4" type="ORF">brsh051_23610</name>
</gene>
<dbReference type="SUPFAM" id="SSF52317">
    <property type="entry name" value="Class I glutamine amidotransferase-like"/>
    <property type="match status" value="1"/>
</dbReference>
<evidence type="ECO:0000259" key="3">
    <source>
        <dbReference type="Pfam" id="PF07685"/>
    </source>
</evidence>
<evidence type="ECO:0000256" key="1">
    <source>
        <dbReference type="ARBA" id="ARBA00022962"/>
    </source>
</evidence>
<reference evidence="4" key="1">
    <citation type="journal article" date="2024" name="Int. J. Syst. Evol. Microbiol.">
        <title>Brooklawnia propionicigenes sp. nov., a facultatively anaerobic, propionate-producing bacterium isolated from a methanogenic reactor treating waste from cattle farms.</title>
        <authorList>
            <person name="Akita Y."/>
            <person name="Ueki A."/>
            <person name="Tonouchi A."/>
            <person name="Sugawara Y."/>
            <person name="Honma S."/>
            <person name="Kaku N."/>
            <person name="Ueki K."/>
        </authorList>
    </citation>
    <scope>NUCLEOTIDE SEQUENCE</scope>
    <source>
        <strain evidence="4">SH051</strain>
    </source>
</reference>
<dbReference type="Pfam" id="PF07685">
    <property type="entry name" value="GATase_3"/>
    <property type="match status" value="1"/>
</dbReference>
<dbReference type="InterPro" id="IPR043702">
    <property type="entry name" value="Lipid_II_synth_GatD"/>
</dbReference>
<keyword evidence="2" id="KW-0378">Hydrolase</keyword>
<dbReference type="AlphaFoldDB" id="A0AAN0KD30"/>
<dbReference type="GO" id="GO:0008360">
    <property type="term" value="P:regulation of cell shape"/>
    <property type="evidence" value="ECO:0007669"/>
    <property type="project" value="UniProtKB-KW"/>
</dbReference>
<comment type="catalytic activity">
    <reaction evidence="2">
        <text>L-glutamine + H2O = L-glutamate + NH4(+)</text>
        <dbReference type="Rhea" id="RHEA:15889"/>
        <dbReference type="ChEBI" id="CHEBI:15377"/>
        <dbReference type="ChEBI" id="CHEBI:28938"/>
        <dbReference type="ChEBI" id="CHEBI:29985"/>
        <dbReference type="ChEBI" id="CHEBI:58359"/>
        <dbReference type="EC" id="3.5.1.2"/>
    </reaction>
</comment>
<comment type="function">
    <text evidence="2">The lipid II isoglutaminyl synthase complex catalyzes the formation of alpha-D-isoglutamine in the cell wall lipid II stem peptide. The GatD subunit catalyzes the hydrolysis of glutamine to glutamate and ammonia. The resulting ammonia molecule is channeled to the active site of MurT.</text>
</comment>
<keyword evidence="2" id="KW-0436">Ligase</keyword>
<dbReference type="InterPro" id="IPR033949">
    <property type="entry name" value="CobQ_GATase1"/>
</dbReference>
<evidence type="ECO:0000256" key="2">
    <source>
        <dbReference type="HAMAP-Rule" id="MF_02213"/>
    </source>
</evidence>
<comment type="catalytic activity">
    <reaction evidence="2">
        <text>beta-D-GlcNAc-(1-&gt;4)-Mur2Ac(oyl-L-Ala-gamma-D-Glu-L-Lys-D-Ala-D-Ala)-di-trans,octa-cis-undecaprenyl diphosphate + L-glutamine + ATP + H2O = beta-D-GlcNAc-(1-&gt;4)-Mur2Ac(oyl-L-Ala-D-isoglutaminyl-L-Lys-D-Ala-D-Ala)-di-trans,octa-cis-undecaprenyl diphosphate + L-glutamate + ADP + phosphate + H(+)</text>
        <dbReference type="Rhea" id="RHEA:57928"/>
        <dbReference type="ChEBI" id="CHEBI:15377"/>
        <dbReference type="ChEBI" id="CHEBI:15378"/>
        <dbReference type="ChEBI" id="CHEBI:29985"/>
        <dbReference type="ChEBI" id="CHEBI:30616"/>
        <dbReference type="ChEBI" id="CHEBI:43474"/>
        <dbReference type="ChEBI" id="CHEBI:58359"/>
        <dbReference type="ChEBI" id="CHEBI:60033"/>
        <dbReference type="ChEBI" id="CHEBI:62233"/>
        <dbReference type="ChEBI" id="CHEBI:456216"/>
        <dbReference type="EC" id="6.3.5.13"/>
    </reaction>
</comment>
<organism evidence="4 5">
    <name type="scientific">Brooklawnia propionicigenes</name>
    <dbReference type="NCBI Taxonomy" id="3041175"/>
    <lineage>
        <taxon>Bacteria</taxon>
        <taxon>Bacillati</taxon>
        <taxon>Actinomycetota</taxon>
        <taxon>Actinomycetes</taxon>
        <taxon>Propionibacteriales</taxon>
        <taxon>Propionibacteriaceae</taxon>
        <taxon>Brooklawnia</taxon>
    </lineage>
</organism>
<feature type="active site" evidence="2">
    <location>
        <position position="192"/>
    </location>
</feature>
<keyword evidence="2" id="KW-0133">Cell shape</keyword>
<name>A0AAN0KD30_9ACTN</name>
<dbReference type="EC" id="3.5.1.2" evidence="2"/>
<keyword evidence="5" id="KW-1185">Reference proteome</keyword>
<dbReference type="GO" id="GO:0071555">
    <property type="term" value="P:cell wall organization"/>
    <property type="evidence" value="ECO:0007669"/>
    <property type="project" value="UniProtKB-KW"/>
</dbReference>
<dbReference type="RefSeq" id="WP_286265241.1">
    <property type="nucleotide sequence ID" value="NZ_AP028056.1"/>
</dbReference>
<evidence type="ECO:0000313" key="4">
    <source>
        <dbReference type="EMBL" id="BEH03080.1"/>
    </source>
</evidence>
<feature type="binding site" evidence="2">
    <location>
        <position position="126"/>
    </location>
    <ligand>
        <name>substrate</name>
    </ligand>
</feature>
<dbReference type="GO" id="GO:0004359">
    <property type="term" value="F:glutaminase activity"/>
    <property type="evidence" value="ECO:0007669"/>
    <property type="project" value="UniProtKB-UniRule"/>
</dbReference>
<dbReference type="PROSITE" id="PS51274">
    <property type="entry name" value="GATASE_COBBQ"/>
    <property type="match status" value="1"/>
</dbReference>
<keyword evidence="2" id="KW-0961">Cell wall biogenesis/degradation</keyword>
<sequence>MTHKIVVVYQSLLGIYGDRGNAMVLVKRLVWRGIDAELIMVEPGDPVPDDGLIYLLGGGEDWAQIAAVKALEEDRGLHRGLDAGGVLFAVCAGYQLCGHSFTVGDNDEVFAGLGLLDVETRRGDQRAVGEILTQWTKPDGSMSLITGFENHGGFTELGSDATPLAKVVVGVGNGSDGFDGALQDQVVAAYPHGPILPRNPELADYLLERALGVQLDRLPRPDVNAEHDQLRAERIRIVRTTKNRAEQTR</sequence>